<sequence>MKKRLLPIPLILLVPIVLLVIVVVAGLYRFSMDDEEILAKFPNQHQQYDVVVKQIFDIQTPNPWTIEVPESAAFAYIDQVDPARQVVLGAYDSGVERGQVSVSTQWLTFVDTNQYVSVMTVSNQGSGVFTYLATFNYDVQRKRMVLVDSVLIGDRVVVDDLSYDAAQVTLSYRSHGDNQAMADEPNQHKTQLVTVNPDLTLLLHNK</sequence>
<dbReference type="RefSeq" id="WP_075715704.1">
    <property type="nucleotide sequence ID" value="NZ_AP019655.1"/>
</dbReference>
<dbReference type="Proteomes" id="UP000186039">
    <property type="component" value="Unassembled WGS sequence"/>
</dbReference>
<organism evidence="2 3">
    <name type="scientific">Vibrio panuliri</name>
    <dbReference type="NCBI Taxonomy" id="1381081"/>
    <lineage>
        <taxon>Bacteria</taxon>
        <taxon>Pseudomonadati</taxon>
        <taxon>Pseudomonadota</taxon>
        <taxon>Gammaproteobacteria</taxon>
        <taxon>Vibrionales</taxon>
        <taxon>Vibrionaceae</taxon>
        <taxon>Vibrio</taxon>
    </lineage>
</organism>
<evidence type="ECO:0000313" key="2">
    <source>
        <dbReference type="EMBL" id="OLQ88523.1"/>
    </source>
</evidence>
<protein>
    <submittedName>
        <fullName evidence="2">Uncharacterized protein</fullName>
    </submittedName>
</protein>
<name>A0ABX3FB54_9VIBR</name>
<keyword evidence="1" id="KW-0472">Membrane</keyword>
<reference evidence="2 3" key="1">
    <citation type="submission" date="2016-09" db="EMBL/GenBank/DDBJ databases">
        <title>Genomic Taxonomy of the Vibrionaceae.</title>
        <authorList>
            <person name="Gonzalez-Castillo A."/>
            <person name="Gomez-Gil B."/>
            <person name="Enciso-Ibarra K."/>
        </authorList>
    </citation>
    <scope>NUCLEOTIDE SEQUENCE [LARGE SCALE GENOMIC DNA]</scope>
    <source>
        <strain evidence="2 3">CAIM 1902</strain>
    </source>
</reference>
<keyword evidence="1" id="KW-0812">Transmembrane</keyword>
<evidence type="ECO:0000313" key="3">
    <source>
        <dbReference type="Proteomes" id="UP000186039"/>
    </source>
</evidence>
<evidence type="ECO:0000256" key="1">
    <source>
        <dbReference type="SAM" id="Phobius"/>
    </source>
</evidence>
<comment type="caution">
    <text evidence="2">The sequence shown here is derived from an EMBL/GenBank/DDBJ whole genome shotgun (WGS) entry which is preliminary data.</text>
</comment>
<gene>
    <name evidence="2" type="ORF">BIY20_13060</name>
</gene>
<proteinExistence type="predicted"/>
<accession>A0ABX3FB54</accession>
<keyword evidence="1" id="KW-1133">Transmembrane helix</keyword>
<feature type="transmembrane region" description="Helical" evidence="1">
    <location>
        <begin position="6"/>
        <end position="28"/>
    </location>
</feature>
<keyword evidence="3" id="KW-1185">Reference proteome</keyword>
<dbReference type="EMBL" id="MJMH01000193">
    <property type="protein sequence ID" value="OLQ88523.1"/>
    <property type="molecule type" value="Genomic_DNA"/>
</dbReference>